<feature type="transmembrane region" description="Helical" evidence="1">
    <location>
        <begin position="49"/>
        <end position="68"/>
    </location>
</feature>
<protein>
    <submittedName>
        <fullName evidence="2">DUF4345 domain-containing protein</fullName>
    </submittedName>
</protein>
<reference evidence="3" key="1">
    <citation type="journal article" date="2019" name="Int. J. Syst. Evol. Microbiol.">
        <title>The Global Catalogue of Microorganisms (GCM) 10K type strain sequencing project: providing services to taxonomists for standard genome sequencing and annotation.</title>
        <authorList>
            <consortium name="The Broad Institute Genomics Platform"/>
            <consortium name="The Broad Institute Genome Sequencing Center for Infectious Disease"/>
            <person name="Wu L."/>
            <person name="Ma J."/>
        </authorList>
    </citation>
    <scope>NUCLEOTIDE SEQUENCE [LARGE SCALE GENOMIC DNA]</scope>
    <source>
        <strain evidence="3">Q85</strain>
    </source>
</reference>
<name>A0ABW4NDG1_9SPHN</name>
<dbReference type="InterPro" id="IPR025597">
    <property type="entry name" value="DUF4345"/>
</dbReference>
<keyword evidence="1" id="KW-0812">Transmembrane</keyword>
<proteinExistence type="predicted"/>
<dbReference type="EMBL" id="JBHUFC010000003">
    <property type="protein sequence ID" value="MFD1788032.1"/>
    <property type="molecule type" value="Genomic_DNA"/>
</dbReference>
<organism evidence="2 3">
    <name type="scientific">Sphingomonas floccifaciens</name>
    <dbReference type="NCBI Taxonomy" id="1844115"/>
    <lineage>
        <taxon>Bacteria</taxon>
        <taxon>Pseudomonadati</taxon>
        <taxon>Pseudomonadota</taxon>
        <taxon>Alphaproteobacteria</taxon>
        <taxon>Sphingomonadales</taxon>
        <taxon>Sphingomonadaceae</taxon>
        <taxon>Sphingomonas</taxon>
    </lineage>
</organism>
<feature type="transmembrane region" description="Helical" evidence="1">
    <location>
        <begin position="103"/>
        <end position="123"/>
    </location>
</feature>
<dbReference type="RefSeq" id="WP_380940383.1">
    <property type="nucleotide sequence ID" value="NZ_JBHUFC010000003.1"/>
</dbReference>
<keyword evidence="1" id="KW-1133">Transmembrane helix</keyword>
<dbReference type="Proteomes" id="UP001597283">
    <property type="component" value="Unassembled WGS sequence"/>
</dbReference>
<dbReference type="Pfam" id="PF14248">
    <property type="entry name" value="DUF4345"/>
    <property type="match status" value="1"/>
</dbReference>
<comment type="caution">
    <text evidence="2">The sequence shown here is derived from an EMBL/GenBank/DDBJ whole genome shotgun (WGS) entry which is preliminary data.</text>
</comment>
<evidence type="ECO:0000256" key="1">
    <source>
        <dbReference type="SAM" id="Phobius"/>
    </source>
</evidence>
<sequence>MSPLVEKRALQVAVALVLLLPFTAAIAGVVGGPKFLGKPPVIPTDLDSHFRYVSGLFLAMLLAYVSCIPRIERKTERLRLLGFLTVVGGLARLWSLVKVGVPSTGHQVGLVIELGIAPAILLWQTRVAHRFEGKAREAAAGARR</sequence>
<gene>
    <name evidence="2" type="ORF">ACFSC3_10635</name>
</gene>
<feature type="transmembrane region" description="Helical" evidence="1">
    <location>
        <begin position="80"/>
        <end position="97"/>
    </location>
</feature>
<evidence type="ECO:0000313" key="2">
    <source>
        <dbReference type="EMBL" id="MFD1788032.1"/>
    </source>
</evidence>
<accession>A0ABW4NDG1</accession>
<keyword evidence="1" id="KW-0472">Membrane</keyword>
<keyword evidence="3" id="KW-1185">Reference proteome</keyword>
<evidence type="ECO:0000313" key="3">
    <source>
        <dbReference type="Proteomes" id="UP001597283"/>
    </source>
</evidence>